<organism evidence="1 2">
    <name type="scientific">Roseateles puraquae</name>
    <dbReference type="NCBI Taxonomy" id="431059"/>
    <lineage>
        <taxon>Bacteria</taxon>
        <taxon>Pseudomonadati</taxon>
        <taxon>Pseudomonadota</taxon>
        <taxon>Betaproteobacteria</taxon>
        <taxon>Burkholderiales</taxon>
        <taxon>Sphaerotilaceae</taxon>
        <taxon>Roseateles</taxon>
    </lineage>
</organism>
<dbReference type="EMBL" id="NISI01000005">
    <property type="protein sequence ID" value="OWR03671.1"/>
    <property type="molecule type" value="Genomic_DNA"/>
</dbReference>
<dbReference type="Pfam" id="PF05137">
    <property type="entry name" value="PilN"/>
    <property type="match status" value="1"/>
</dbReference>
<proteinExistence type="predicted"/>
<dbReference type="InterPro" id="IPR007813">
    <property type="entry name" value="PilN"/>
</dbReference>
<accession>A0A254N6M4</accession>
<keyword evidence="2" id="KW-1185">Reference proteome</keyword>
<evidence type="ECO:0000313" key="1">
    <source>
        <dbReference type="EMBL" id="OWR03671.1"/>
    </source>
</evidence>
<evidence type="ECO:0000313" key="2">
    <source>
        <dbReference type="Proteomes" id="UP000197446"/>
    </source>
</evidence>
<sequence length="347" mass="36986">MRTERLLLTADGLIDAAGRAWPDFAAWCTAHAGARAVLYAGPRQMHTLRVPDDLPLDDDEARLGYGRLQFTHYFGPAAQAWPLAAWPAGVCALVHGDLPGLQAAAARHRVKLAGLRPSWTLAPVRDGHVAVRDGDLITWLLHENGRLADLQQRHADDEDTAGGAEVLDAAALLPTGGGQPGPDFIAPPARGRALAWAWAAAASAACALVAVQALDQRQEAQRLADQAGVLARMAAPRPGATAPAAQRAKVWAAARQLDLDWAGRWTELEQAWPPDVQLAALDMDGSSLRLEGQTQAADAVTQLVDRLALRAAAGEEVVLTRLQRPEAAAGADLLRFELIWRKAGGLR</sequence>
<gene>
    <name evidence="1" type="ORF">CDO81_14385</name>
</gene>
<name>A0A254N6M4_9BURK</name>
<protein>
    <submittedName>
        <fullName evidence="1">Uncharacterized protein</fullName>
    </submittedName>
</protein>
<comment type="caution">
    <text evidence="1">The sequence shown here is derived from an EMBL/GenBank/DDBJ whole genome shotgun (WGS) entry which is preliminary data.</text>
</comment>
<dbReference type="Proteomes" id="UP000197446">
    <property type="component" value="Unassembled WGS sequence"/>
</dbReference>
<dbReference type="AlphaFoldDB" id="A0A254N6M4"/>
<reference evidence="1 2" key="1">
    <citation type="journal article" date="2007" name="Int. J. Syst. Evol. Microbiol.">
        <title>Description of Pelomonas aquatica sp. nov. and Pelomonas puraquae sp. nov., isolated from industrial and haemodialysis water.</title>
        <authorList>
            <person name="Gomila M."/>
            <person name="Bowien B."/>
            <person name="Falsen E."/>
            <person name="Moore E.R."/>
            <person name="Lalucat J."/>
        </authorList>
    </citation>
    <scope>NUCLEOTIDE SEQUENCE [LARGE SCALE GENOMIC DNA]</scope>
    <source>
        <strain evidence="1 2">CCUG 52769</strain>
    </source>
</reference>